<feature type="transmembrane region" description="Helical" evidence="1">
    <location>
        <begin position="400"/>
        <end position="421"/>
    </location>
</feature>
<evidence type="ECO:0000313" key="2">
    <source>
        <dbReference type="EMBL" id="MUG44028.1"/>
    </source>
</evidence>
<evidence type="ECO:0008006" key="4">
    <source>
        <dbReference type="Google" id="ProtNLM"/>
    </source>
</evidence>
<proteinExistence type="predicted"/>
<dbReference type="RefSeq" id="WP_155609449.1">
    <property type="nucleotide sequence ID" value="NZ_WNZW01000001.1"/>
</dbReference>
<dbReference type="Proteomes" id="UP000447876">
    <property type="component" value="Unassembled WGS sequence"/>
</dbReference>
<keyword evidence="1" id="KW-0812">Transmembrane</keyword>
<name>A0A7X2YY92_9BACL</name>
<sequence>MFLFDKKRGTLAMLWLLTAIIMLLPGAVSPQAVYAAEPSISMKTEVGYDGHYKIGEWTPLKITLTSDTDISGEVVVQTEYPYNSNRASYAAKVDLPAGTPKEVTFGILGTSFHKDNNSIRFYKDSAETGKYIPFKASTPYLNASGDNGTLIGVLASDPDSMNFLNVLNGKGKDVKVIPLKAEQLPEDGVLLEGLDILVINNYPAGNLGDKRTDAIKAWVKSGGTLVLGGGAGYAKTVQGLEDLSPVDYSGLADVTSLQELEKATGKLISLDGAFPVSAAKLKEGARTLVKGEQPLFASWNVSRGSVIYAAYDVSMEPLQSWSGHTDIWNKVLQQHSPLASASQGNMPGKGELTQRINYLLDYFPSLTLPPYSLLLWMLLGYAVIVAPGLYFVLKKLDKREWAWLLIPAIAVLASGGIYVAGTTGKNTLRTNTLSIVELNGHGDAERSTSTALFIPRSGDYKLSFPAGTHITVQREDGLISGGQAADSERQLIRFGDSGTAVDLKGMTHRSLAKLTVRQLEDRQLGQVEFDISINEQGIPQGTVTNKTIADLTDTAIILNDKMYLLGDIGRNQTAAITSLPLTINHYDYGYFIFPSQGNRLEDMKLERPRGLVNAYFSRNNMTDNYAFIGWSQDELMNYEVNGKKVAADPLNMWVQRIEPEIHREGQWNIPYGYIAPSVSKATSSDWAYETSRSIHMSGGEMELEYTLPSDVKFSELAMRQNNRGHNMTVAVWNASKGEVEPIQWNQGTAQLPQPIEQYLVGGTTLRLIVTAQDWSSFDLPEISVKGSSSQ</sequence>
<dbReference type="AlphaFoldDB" id="A0A7X2YY92"/>
<keyword evidence="1" id="KW-1133">Transmembrane helix</keyword>
<dbReference type="OrthoDB" id="137965at2"/>
<evidence type="ECO:0000256" key="1">
    <source>
        <dbReference type="SAM" id="Phobius"/>
    </source>
</evidence>
<accession>A0A7X2YY92</accession>
<dbReference type="InterPro" id="IPR029062">
    <property type="entry name" value="Class_I_gatase-like"/>
</dbReference>
<dbReference type="Gene3D" id="3.40.50.880">
    <property type="match status" value="1"/>
</dbReference>
<evidence type="ECO:0000313" key="3">
    <source>
        <dbReference type="Proteomes" id="UP000447876"/>
    </source>
</evidence>
<comment type="caution">
    <text evidence="2">The sequence shown here is derived from an EMBL/GenBank/DDBJ whole genome shotgun (WGS) entry which is preliminary data.</text>
</comment>
<dbReference type="EMBL" id="WNZW01000001">
    <property type="protein sequence ID" value="MUG44028.1"/>
    <property type="molecule type" value="Genomic_DNA"/>
</dbReference>
<organism evidence="2 3">
    <name type="scientific">Paenibacillus woosongensis</name>
    <dbReference type="NCBI Taxonomy" id="307580"/>
    <lineage>
        <taxon>Bacteria</taxon>
        <taxon>Bacillati</taxon>
        <taxon>Bacillota</taxon>
        <taxon>Bacilli</taxon>
        <taxon>Bacillales</taxon>
        <taxon>Paenibacillaceae</taxon>
        <taxon>Paenibacillus</taxon>
    </lineage>
</organism>
<gene>
    <name evidence="2" type="ORF">GNP95_03285</name>
</gene>
<keyword evidence="1" id="KW-0472">Membrane</keyword>
<protein>
    <recommendedName>
        <fullName evidence="4">Glutamine amidotransferase domain-containing protein</fullName>
    </recommendedName>
</protein>
<feature type="transmembrane region" description="Helical" evidence="1">
    <location>
        <begin position="373"/>
        <end position="393"/>
    </location>
</feature>
<reference evidence="2 3" key="1">
    <citation type="submission" date="2019-11" db="EMBL/GenBank/DDBJ databases">
        <title>Draft genome sequences of five Paenibacillus species of dairy origin.</title>
        <authorList>
            <person name="Olajide A.M."/>
            <person name="Chen S."/>
            <person name="Lapointe G."/>
        </authorList>
    </citation>
    <scope>NUCLEOTIDE SEQUENCE [LARGE SCALE GENOMIC DNA]</scope>
    <source>
        <strain evidence="2 3">12CR55</strain>
    </source>
</reference>
<dbReference type="SUPFAM" id="SSF52317">
    <property type="entry name" value="Class I glutamine amidotransferase-like"/>
    <property type="match status" value="1"/>
</dbReference>